<comment type="caution">
    <text evidence="2">The sequence shown here is derived from an EMBL/GenBank/DDBJ whole genome shotgun (WGS) entry which is preliminary data.</text>
</comment>
<evidence type="ECO:0000256" key="1">
    <source>
        <dbReference type="SAM" id="MobiDB-lite"/>
    </source>
</evidence>
<gene>
    <name evidence="2" type="ORF">GOODEAATRI_019341</name>
</gene>
<organism evidence="2 3">
    <name type="scientific">Goodea atripinnis</name>
    <dbReference type="NCBI Taxonomy" id="208336"/>
    <lineage>
        <taxon>Eukaryota</taxon>
        <taxon>Metazoa</taxon>
        <taxon>Chordata</taxon>
        <taxon>Craniata</taxon>
        <taxon>Vertebrata</taxon>
        <taxon>Euteleostomi</taxon>
        <taxon>Actinopterygii</taxon>
        <taxon>Neopterygii</taxon>
        <taxon>Teleostei</taxon>
        <taxon>Neoteleostei</taxon>
        <taxon>Acanthomorphata</taxon>
        <taxon>Ovalentaria</taxon>
        <taxon>Atherinomorphae</taxon>
        <taxon>Cyprinodontiformes</taxon>
        <taxon>Goodeidae</taxon>
        <taxon>Goodea</taxon>
    </lineage>
</organism>
<accession>A0ABV0P675</accession>
<evidence type="ECO:0000313" key="3">
    <source>
        <dbReference type="Proteomes" id="UP001476798"/>
    </source>
</evidence>
<proteinExistence type="predicted"/>
<sequence length="105" mass="12005">MIRNHSKAITLIKLYFESIRQTQINITNQTPTKQSKFDWTLNRLDIKSSKCKRCNKTGKWARQRIVRGAEKVVSVSLHPACPGSVSERQQEQAPKHCQRLSSPSA</sequence>
<dbReference type="EMBL" id="JAHRIO010061677">
    <property type="protein sequence ID" value="MEQ2178939.1"/>
    <property type="molecule type" value="Genomic_DNA"/>
</dbReference>
<evidence type="ECO:0000313" key="2">
    <source>
        <dbReference type="EMBL" id="MEQ2178939.1"/>
    </source>
</evidence>
<name>A0ABV0P675_9TELE</name>
<feature type="region of interest" description="Disordered" evidence="1">
    <location>
        <begin position="82"/>
        <end position="105"/>
    </location>
</feature>
<reference evidence="2 3" key="1">
    <citation type="submission" date="2021-06" db="EMBL/GenBank/DDBJ databases">
        <authorList>
            <person name="Palmer J.M."/>
        </authorList>
    </citation>
    <scope>NUCLEOTIDE SEQUENCE [LARGE SCALE GENOMIC DNA]</scope>
    <source>
        <strain evidence="2 3">GA_2019</strain>
        <tissue evidence="2">Muscle</tissue>
    </source>
</reference>
<protein>
    <submittedName>
        <fullName evidence="2">Uncharacterized protein</fullName>
    </submittedName>
</protein>
<keyword evidence="3" id="KW-1185">Reference proteome</keyword>
<dbReference type="Proteomes" id="UP001476798">
    <property type="component" value="Unassembled WGS sequence"/>
</dbReference>